<reference evidence="2 3" key="1">
    <citation type="submission" date="2017-06" db="EMBL/GenBank/DDBJ databases">
        <authorList>
            <person name="Kim H.J."/>
            <person name="Triplett B.A."/>
        </authorList>
    </citation>
    <scope>NUCLEOTIDE SEQUENCE [LARGE SCALE GENOMIC DNA]</scope>
    <source>
        <strain evidence="2 3">CGMCC 4.2132</strain>
    </source>
</reference>
<evidence type="ECO:0000313" key="3">
    <source>
        <dbReference type="Proteomes" id="UP000198282"/>
    </source>
</evidence>
<accession>A0A239P557</accession>
<evidence type="ECO:0000256" key="1">
    <source>
        <dbReference type="SAM" id="Coils"/>
    </source>
</evidence>
<gene>
    <name evidence="2" type="ORF">SAMN05216276_108824</name>
</gene>
<proteinExistence type="predicted"/>
<dbReference type="OrthoDB" id="3246562at2"/>
<dbReference type="AlphaFoldDB" id="A0A239P557"/>
<dbReference type="RefSeq" id="WP_089213280.1">
    <property type="nucleotide sequence ID" value="NZ_FZOD01000088.1"/>
</dbReference>
<protein>
    <submittedName>
        <fullName evidence="2">Uncharacterized protein</fullName>
    </submittedName>
</protein>
<evidence type="ECO:0000313" key="2">
    <source>
        <dbReference type="EMBL" id="SNT62170.1"/>
    </source>
</evidence>
<sequence length="751" mass="79450">MASNVTRLYQAVLRDPSVPISIPLCRTFSDWIAGKGFPPADAGGPRVEAEVDGARLTMEGHGDCGRYTLEEPRGEGHLCTRVTYAESVPGMTGWVVVTVDRHGEGEAAANAPGFLPAYLRTARITDGGVHVEDGPMALDEDDVQRFVHTMTEPRRRVPIVVVSVDPQNPGAGRARADYLAGAVAGVSLVVQLTDQRAQDRFNKAMGSDLGVFGGGIRTYVTPFDPADERYPYRHPPMGGAMIRDQGIAALNRVVDGVIGETARRKLPDDVQQTLRIVYRVLAGRAESSEIATAVAPRPAKSALTREELRLRMAAMIQRPAPSGIGAVIEKPIVTKGAVGVEAEAAVANGAATVKAEPAAANGATAVETEAAAANGATAVAAAPNGVITAEAGPAAANGAVSVRTEAAAANGAATVGTKTAATNGAATAETEPGVGEGAVAVKSAPAAVPAPDLGELARTVADRVIRELRGELETALGLATSSGTTGGDSGRLLREIRMLGAHLSGLRDVVTERRRDELLVQAEDESDRLATEVESLRDEHRLLQEEYAEAVTSTRKLSERVRWLERTLAEAGQPVYGVTGEQPVFEPANLTEALLEARENLHHIVVGDTDGVAARLDLDHPAQCRTWAAKAWDALRALDDFAKARSRGEFAGGFYDWCAHGSPGRFTIPTGMLSMRESKTVASRHKFSAPRTFAVPPEVNPLGQVLMEAHIKLRPIGYPAPRMYFHDDSGGATGKIWIGYLGDHLPNTRTN</sequence>
<organism evidence="2 3">
    <name type="scientific">Streptosporangium subroseum</name>
    <dbReference type="NCBI Taxonomy" id="106412"/>
    <lineage>
        <taxon>Bacteria</taxon>
        <taxon>Bacillati</taxon>
        <taxon>Actinomycetota</taxon>
        <taxon>Actinomycetes</taxon>
        <taxon>Streptosporangiales</taxon>
        <taxon>Streptosporangiaceae</taxon>
        <taxon>Streptosporangium</taxon>
    </lineage>
</organism>
<feature type="coiled-coil region" evidence="1">
    <location>
        <begin position="519"/>
        <end position="553"/>
    </location>
</feature>
<keyword evidence="1" id="KW-0175">Coiled coil</keyword>
<keyword evidence="3" id="KW-1185">Reference proteome</keyword>
<dbReference type="EMBL" id="FZOD01000088">
    <property type="protein sequence ID" value="SNT62170.1"/>
    <property type="molecule type" value="Genomic_DNA"/>
</dbReference>
<dbReference type="Proteomes" id="UP000198282">
    <property type="component" value="Unassembled WGS sequence"/>
</dbReference>
<name>A0A239P557_9ACTN</name>